<feature type="transmembrane region" description="Helical" evidence="1">
    <location>
        <begin position="12"/>
        <end position="34"/>
    </location>
</feature>
<name>A0A553PFG2_TIGCA</name>
<dbReference type="Proteomes" id="UP000318571">
    <property type="component" value="Chromosome 5"/>
</dbReference>
<gene>
    <name evidence="2" type="ORF">TCAL_15948</name>
</gene>
<protein>
    <recommendedName>
        <fullName evidence="4">G-protein coupled receptors family 1 profile domain-containing protein</fullName>
    </recommendedName>
</protein>
<reference evidence="2 3" key="1">
    <citation type="journal article" date="2018" name="Nat. Ecol. Evol.">
        <title>Genomic signatures of mitonuclear coevolution across populations of Tigriopus californicus.</title>
        <authorList>
            <person name="Barreto F.S."/>
            <person name="Watson E.T."/>
            <person name="Lima T.G."/>
            <person name="Willett C.S."/>
            <person name="Edmands S."/>
            <person name="Li W."/>
            <person name="Burton R.S."/>
        </authorList>
    </citation>
    <scope>NUCLEOTIDE SEQUENCE [LARGE SCALE GENOMIC DNA]</scope>
    <source>
        <strain evidence="2 3">San Diego</strain>
    </source>
</reference>
<dbReference type="AlphaFoldDB" id="A0A553PFG2"/>
<keyword evidence="1" id="KW-1133">Transmembrane helix</keyword>
<dbReference type="EMBL" id="VCGU01000004">
    <property type="protein sequence ID" value="TRY76422.1"/>
    <property type="molecule type" value="Genomic_DNA"/>
</dbReference>
<accession>A0A553PFG2</accession>
<dbReference type="Gene3D" id="1.20.1070.10">
    <property type="entry name" value="Rhodopsin 7-helix transmembrane proteins"/>
    <property type="match status" value="1"/>
</dbReference>
<keyword evidence="1" id="KW-0812">Transmembrane</keyword>
<evidence type="ECO:0000256" key="1">
    <source>
        <dbReference type="SAM" id="Phobius"/>
    </source>
</evidence>
<evidence type="ECO:0000313" key="2">
    <source>
        <dbReference type="EMBL" id="TRY76422.1"/>
    </source>
</evidence>
<evidence type="ECO:0000313" key="3">
    <source>
        <dbReference type="Proteomes" id="UP000318571"/>
    </source>
</evidence>
<evidence type="ECO:0008006" key="4">
    <source>
        <dbReference type="Google" id="ProtNLM"/>
    </source>
</evidence>
<organism evidence="2 3">
    <name type="scientific">Tigriopus californicus</name>
    <name type="common">Marine copepod</name>
    <dbReference type="NCBI Taxonomy" id="6832"/>
    <lineage>
        <taxon>Eukaryota</taxon>
        <taxon>Metazoa</taxon>
        <taxon>Ecdysozoa</taxon>
        <taxon>Arthropoda</taxon>
        <taxon>Crustacea</taxon>
        <taxon>Multicrustacea</taxon>
        <taxon>Hexanauplia</taxon>
        <taxon>Copepoda</taxon>
        <taxon>Harpacticoida</taxon>
        <taxon>Harpacticidae</taxon>
        <taxon>Tigriopus</taxon>
    </lineage>
</organism>
<comment type="caution">
    <text evidence="2">The sequence shown here is derived from an EMBL/GenBank/DDBJ whole genome shotgun (WGS) entry which is preliminary data.</text>
</comment>
<proteinExistence type="predicted"/>
<keyword evidence="3" id="KW-1185">Reference proteome</keyword>
<sequence length="67" mass="7689">MEADWFQWLTEGFLLMVLGVIGLVGNTCSMALFARQRIQRVFHHLLLLLAIFDARPNLTTLKSLDEN</sequence>
<keyword evidence="1" id="KW-0472">Membrane</keyword>